<evidence type="ECO:0000313" key="2">
    <source>
        <dbReference type="Proteomes" id="UP001177021"/>
    </source>
</evidence>
<name>A0ACB0JN43_TRIPR</name>
<dbReference type="EMBL" id="CASHSV030000109">
    <property type="protein sequence ID" value="CAJ2646537.1"/>
    <property type="molecule type" value="Genomic_DNA"/>
</dbReference>
<dbReference type="Proteomes" id="UP001177021">
    <property type="component" value="Unassembled WGS sequence"/>
</dbReference>
<proteinExistence type="predicted"/>
<gene>
    <name evidence="1" type="ORF">MILVUS5_LOCUS15228</name>
</gene>
<protein>
    <submittedName>
        <fullName evidence="1">Uncharacterized protein</fullName>
    </submittedName>
</protein>
<organism evidence="1 2">
    <name type="scientific">Trifolium pratense</name>
    <name type="common">Red clover</name>
    <dbReference type="NCBI Taxonomy" id="57577"/>
    <lineage>
        <taxon>Eukaryota</taxon>
        <taxon>Viridiplantae</taxon>
        <taxon>Streptophyta</taxon>
        <taxon>Embryophyta</taxon>
        <taxon>Tracheophyta</taxon>
        <taxon>Spermatophyta</taxon>
        <taxon>Magnoliopsida</taxon>
        <taxon>eudicotyledons</taxon>
        <taxon>Gunneridae</taxon>
        <taxon>Pentapetalae</taxon>
        <taxon>rosids</taxon>
        <taxon>fabids</taxon>
        <taxon>Fabales</taxon>
        <taxon>Fabaceae</taxon>
        <taxon>Papilionoideae</taxon>
        <taxon>50 kb inversion clade</taxon>
        <taxon>NPAAA clade</taxon>
        <taxon>Hologalegina</taxon>
        <taxon>IRL clade</taxon>
        <taxon>Trifolieae</taxon>
        <taxon>Trifolium</taxon>
    </lineage>
</organism>
<comment type="caution">
    <text evidence="1">The sequence shown here is derived from an EMBL/GenBank/DDBJ whole genome shotgun (WGS) entry which is preliminary data.</text>
</comment>
<reference evidence="1" key="1">
    <citation type="submission" date="2023-10" db="EMBL/GenBank/DDBJ databases">
        <authorList>
            <person name="Rodriguez Cubillos JULIANA M."/>
            <person name="De Vega J."/>
        </authorList>
    </citation>
    <scope>NUCLEOTIDE SEQUENCE</scope>
</reference>
<keyword evidence="2" id="KW-1185">Reference proteome</keyword>
<accession>A0ACB0JN43</accession>
<sequence>MMMATPRADNEIEEVEADLHEIQPVLEANEEIQIQPASTEFDDYSRYFDVDGRTKRKGTFWTATAHITTAVISLGGVLTLTWAMAQLGWIFGPIAMVLFTAVNCYTSILLTHCYRRDESVTGRTNSYTYTDAVKSILGGRHVQICGLFQYLNICGIAIGFTIAASTSMMAIERTHCMHVAQGKDPCDVSGKSRMYMILFGLVEMVLSHLSNLNKVSWLSIIATIMSLIYSGIGLGLGMAKVAENGISKRSLTGISTDTIPRAQKIWKRLQALGAIAFAYSFSITLIEIQDTIKSPAEHNTMKRASVVSIVSVTAFYLLCGSIGYASFGDYAPENLLAGFGSFYYDRLYWLVDIANLAVVVQLIGAYQVFSQPLLAFVENWVAHRWSGSEVFTEDGLSVFRPLWRTSFVVFTTCMAMAFPSFTYIIGTLGAFGFWSLAVYLPITMYLSEKKILRWTRSWVGHQMLNGCVLMISILAAIGTIVGSFDVN</sequence>
<evidence type="ECO:0000313" key="1">
    <source>
        <dbReference type="EMBL" id="CAJ2646537.1"/>
    </source>
</evidence>